<feature type="domain" description="HD" evidence="3">
    <location>
        <begin position="120"/>
        <end position="309"/>
    </location>
</feature>
<gene>
    <name evidence="4" type="ORF">GA0070608_6296</name>
</gene>
<dbReference type="Proteomes" id="UP000199343">
    <property type="component" value="Unassembled WGS sequence"/>
</dbReference>
<dbReference type="GO" id="GO:0008832">
    <property type="term" value="F:dGTPase activity"/>
    <property type="evidence" value="ECO:0007669"/>
    <property type="project" value="TreeGrafter"/>
</dbReference>
<evidence type="ECO:0000313" key="4">
    <source>
        <dbReference type="EMBL" id="SCL73976.1"/>
    </source>
</evidence>
<feature type="compositionally biased region" description="Pro residues" evidence="2">
    <location>
        <begin position="246"/>
        <end position="257"/>
    </location>
</feature>
<dbReference type="CDD" id="cd00077">
    <property type="entry name" value="HDc"/>
    <property type="match status" value="1"/>
</dbReference>
<protein>
    <submittedName>
        <fullName evidence="4">dGTPase</fullName>
    </submittedName>
</protein>
<dbReference type="SUPFAM" id="SSF109604">
    <property type="entry name" value="HD-domain/PDEase-like"/>
    <property type="match status" value="1"/>
</dbReference>
<dbReference type="InterPro" id="IPR026875">
    <property type="entry name" value="PHydrolase_assoc_dom"/>
</dbReference>
<name>A0A1C6W625_9ACTN</name>
<dbReference type="GO" id="GO:0006203">
    <property type="term" value="P:dGTP catabolic process"/>
    <property type="evidence" value="ECO:0007669"/>
    <property type="project" value="TreeGrafter"/>
</dbReference>
<reference evidence="4 5" key="1">
    <citation type="submission" date="2016-06" db="EMBL/GenBank/DDBJ databases">
        <authorList>
            <person name="Kjaerup R.B."/>
            <person name="Dalgaard T.S."/>
            <person name="Juul-Madsen H.R."/>
        </authorList>
    </citation>
    <scope>NUCLEOTIDE SEQUENCE [LARGE SCALE GENOMIC DNA]</scope>
    <source>
        <strain evidence="4 5">DSM 43363</strain>
    </source>
</reference>
<dbReference type="PROSITE" id="PS51831">
    <property type="entry name" value="HD"/>
    <property type="match status" value="1"/>
</dbReference>
<evidence type="ECO:0000259" key="3">
    <source>
        <dbReference type="PROSITE" id="PS51831"/>
    </source>
</evidence>
<sequence>MWVPLCILPARTDGRPRPRPGVPFPPAPPATLPAGAPSPSDPAGVRRTGPRCASVAIMEPPADPRARRLFGGSARALGDLAASPFRADRDRIVASPFFARLNGVTQVVSPGGSGLLVHNRLTHSLKVAQVARAIAERLTADDRHRDLLEKLGGCDPDVVEAAALAHDLGHPPFGHLGERVLDRLARQRLGLTDGFEGNAQSYRIVTSTEIRGAATTGLDLTAAVRAALLKYPWTRLDHPDPHPRLLDPPPRGATPPPDDPDSGSSKFGAYRTEIDDLRQAREPFVGRIPDWQQTVEASVMDTADDIAYAIHDVEDFYRVGVLQQGAVAAELMAWQRESGHFRAITDAALAAAARRPGAAIERLRRQLHRKDAWIADDEAFAAAVEHVREELVEGLLAMPFDGSIEAEQYVARFSARWTTRFVDAITVVGQPAVRSGHVLLAPAQWHEVQVLKFVHHRFVLARPDLALHQRGQARLLGTLVEALLEWLLDPEEESRLPRRLHDLVELAEAELHPRTPDRIGKARGRAIVDFVAQLTDGQAVAMLDALSGRSGALWTDAFVL</sequence>
<evidence type="ECO:0000313" key="5">
    <source>
        <dbReference type="Proteomes" id="UP000199343"/>
    </source>
</evidence>
<dbReference type="InterPro" id="IPR006674">
    <property type="entry name" value="HD_domain"/>
</dbReference>
<keyword evidence="1" id="KW-0378">Hydrolase</keyword>
<dbReference type="Pfam" id="PF01966">
    <property type="entry name" value="HD"/>
    <property type="match status" value="1"/>
</dbReference>
<feature type="compositionally biased region" description="Low complexity" evidence="2">
    <location>
        <begin position="32"/>
        <end position="43"/>
    </location>
</feature>
<dbReference type="PANTHER" id="PTHR11373:SF32">
    <property type="entry name" value="DEOXYGUANOSINETRIPHOSPHATE TRIPHOSPHOHYDROLASE"/>
    <property type="match status" value="1"/>
</dbReference>
<dbReference type="InterPro" id="IPR050135">
    <property type="entry name" value="dGTPase-like"/>
</dbReference>
<dbReference type="STRING" id="47871.GA0070608_6296"/>
<dbReference type="InterPro" id="IPR003607">
    <property type="entry name" value="HD/PDEase_dom"/>
</dbReference>
<dbReference type="PANTHER" id="PTHR11373">
    <property type="entry name" value="DEOXYNUCLEOSIDE TRIPHOSPHATE TRIPHOSPHOHYDROLASE"/>
    <property type="match status" value="1"/>
</dbReference>
<evidence type="ECO:0000256" key="1">
    <source>
        <dbReference type="ARBA" id="ARBA00022801"/>
    </source>
</evidence>
<dbReference type="InterPro" id="IPR006261">
    <property type="entry name" value="dGTPase"/>
</dbReference>
<dbReference type="Pfam" id="PF13286">
    <property type="entry name" value="HD_assoc"/>
    <property type="match status" value="1"/>
</dbReference>
<dbReference type="SMART" id="SM00471">
    <property type="entry name" value="HDc"/>
    <property type="match status" value="1"/>
</dbReference>
<feature type="compositionally biased region" description="Pro residues" evidence="2">
    <location>
        <begin position="19"/>
        <end position="31"/>
    </location>
</feature>
<dbReference type="NCBIfam" id="TIGR01353">
    <property type="entry name" value="dGTP_triPase"/>
    <property type="match status" value="1"/>
</dbReference>
<proteinExistence type="predicted"/>
<evidence type="ECO:0000256" key="2">
    <source>
        <dbReference type="SAM" id="MobiDB-lite"/>
    </source>
</evidence>
<feature type="region of interest" description="Disordered" evidence="2">
    <location>
        <begin position="12"/>
        <end position="49"/>
    </location>
</feature>
<accession>A0A1C6W625</accession>
<organism evidence="4 5">
    <name type="scientific">Micromonospora peucetia</name>
    <dbReference type="NCBI Taxonomy" id="47871"/>
    <lineage>
        <taxon>Bacteria</taxon>
        <taxon>Bacillati</taxon>
        <taxon>Actinomycetota</taxon>
        <taxon>Actinomycetes</taxon>
        <taxon>Micromonosporales</taxon>
        <taxon>Micromonosporaceae</taxon>
        <taxon>Micromonospora</taxon>
    </lineage>
</organism>
<dbReference type="Gene3D" id="1.10.3210.10">
    <property type="entry name" value="Hypothetical protein af1432"/>
    <property type="match status" value="1"/>
</dbReference>
<dbReference type="EMBL" id="FMIC01000002">
    <property type="protein sequence ID" value="SCL73976.1"/>
    <property type="molecule type" value="Genomic_DNA"/>
</dbReference>
<feature type="region of interest" description="Disordered" evidence="2">
    <location>
        <begin position="238"/>
        <end position="268"/>
    </location>
</feature>
<dbReference type="AlphaFoldDB" id="A0A1C6W625"/>